<protein>
    <submittedName>
        <fullName evidence="5">Hydrogenase formation protein HypD</fullName>
    </submittedName>
</protein>
<keyword evidence="2" id="KW-0479">Metal-binding</keyword>
<keyword evidence="3" id="KW-0408">Iron</keyword>
<evidence type="ECO:0000256" key="3">
    <source>
        <dbReference type="ARBA" id="ARBA00023004"/>
    </source>
</evidence>
<dbReference type="GO" id="GO:0005506">
    <property type="term" value="F:iron ion binding"/>
    <property type="evidence" value="ECO:0007669"/>
    <property type="project" value="TreeGrafter"/>
</dbReference>
<dbReference type="NCBIfam" id="TIGR00075">
    <property type="entry name" value="hypD"/>
    <property type="match status" value="1"/>
</dbReference>
<dbReference type="InterPro" id="IPR042243">
    <property type="entry name" value="HypD_1"/>
</dbReference>
<accession>A0A328FAZ0</accession>
<organism evidence="5 6">
    <name type="scientific">Desulfobacter hydrogenophilus</name>
    <dbReference type="NCBI Taxonomy" id="2291"/>
    <lineage>
        <taxon>Bacteria</taxon>
        <taxon>Pseudomonadati</taxon>
        <taxon>Thermodesulfobacteriota</taxon>
        <taxon>Desulfobacteria</taxon>
        <taxon>Desulfobacterales</taxon>
        <taxon>Desulfobacteraceae</taxon>
        <taxon>Desulfobacter</taxon>
    </lineage>
</organism>
<dbReference type="PIRSF" id="PIRSF005622">
    <property type="entry name" value="Hydrgn_mat_hypD"/>
    <property type="match status" value="1"/>
</dbReference>
<dbReference type="Proteomes" id="UP000293902">
    <property type="component" value="Chromosome"/>
</dbReference>
<evidence type="ECO:0000313" key="5">
    <source>
        <dbReference type="EMBL" id="RAM00295.1"/>
    </source>
</evidence>
<proteinExistence type="inferred from homology"/>
<dbReference type="InterPro" id="IPR002780">
    <property type="entry name" value="Hyd_form_HypD"/>
</dbReference>
<dbReference type="GO" id="GO:0051539">
    <property type="term" value="F:4 iron, 4 sulfur cluster binding"/>
    <property type="evidence" value="ECO:0007669"/>
    <property type="project" value="TreeGrafter"/>
</dbReference>
<name>A0A328FAZ0_9BACT</name>
<dbReference type="PANTHER" id="PTHR30149">
    <property type="entry name" value="HYDROGENASE PROTEIN ASSEMBLY PROTEIN HYPD"/>
    <property type="match status" value="1"/>
</dbReference>
<dbReference type="RefSeq" id="WP_111959891.1">
    <property type="nucleotide sequence ID" value="NZ_CP036313.1"/>
</dbReference>
<dbReference type="Gene3D" id="3.40.50.11740">
    <property type="entry name" value="HypD, alpha/beta domain 2"/>
    <property type="match status" value="2"/>
</dbReference>
<evidence type="ECO:0000256" key="2">
    <source>
        <dbReference type="ARBA" id="ARBA00022723"/>
    </source>
</evidence>
<evidence type="ECO:0000256" key="1">
    <source>
        <dbReference type="ARBA" id="ARBA00007888"/>
    </source>
</evidence>
<evidence type="ECO:0000313" key="6">
    <source>
        <dbReference type="Proteomes" id="UP000248798"/>
    </source>
</evidence>
<dbReference type="Proteomes" id="UP000248798">
    <property type="component" value="Unassembled WGS sequence"/>
</dbReference>
<sequence length="362" mass="39281">MSLTYNQEFKDPKISKALVARIREKSTRPLRLMEVCGTHTMAIFRYGIRSVLPDTITLLSGPGCPVCVTAQKDIDAYVMLARRSDVILTTFGDLMKVPGSGASLAAEKAKGADVRMVYSIFDALAIAKENPNREVVFCAVGFETTTPTIAGAVLTAKAQGVDNFSIYSANKLTPPALAALMETDGVEIDGFILPGHVSVITGLDAFAPTFEKYRIPSVVTGFEPVDILKAVLKLVEQNESNAPRLVNAYTRAVADAGNPKARVIMGQVFEKADALWRGIGTIPNSGMVLRESFYKFDAARKFDLSIPDTREPTGCDCGRILMGLKRPDQCRLYKKACTPMHPVGPCMVSSEGACAAFYKYSR</sequence>
<dbReference type="InterPro" id="IPR042244">
    <property type="entry name" value="HypD_2_sf"/>
</dbReference>
<gene>
    <name evidence="4" type="primary">hypD</name>
    <name evidence="5" type="ORF">DO021_19775</name>
    <name evidence="4" type="ORF">EYB58_07290</name>
</gene>
<dbReference type="Gene3D" id="6.10.20.100">
    <property type="match status" value="1"/>
</dbReference>
<comment type="similarity">
    <text evidence="1">Belongs to the HypD family.</text>
</comment>
<dbReference type="Pfam" id="PF01924">
    <property type="entry name" value="HypD"/>
    <property type="match status" value="1"/>
</dbReference>
<evidence type="ECO:0000313" key="4">
    <source>
        <dbReference type="EMBL" id="QBH12727.1"/>
    </source>
</evidence>
<dbReference type="GO" id="GO:0070025">
    <property type="term" value="F:carbon monoxide binding"/>
    <property type="evidence" value="ECO:0007669"/>
    <property type="project" value="TreeGrafter"/>
</dbReference>
<evidence type="ECO:0000313" key="7">
    <source>
        <dbReference type="Proteomes" id="UP000293902"/>
    </source>
</evidence>
<reference evidence="4 7" key="2">
    <citation type="submission" date="2019-02" db="EMBL/GenBank/DDBJ databases">
        <title>Complete genome sequence of Desulfobacter hydrogenophilus AcRS1.</title>
        <authorList>
            <person name="Marietou A."/>
            <person name="Lund M.B."/>
            <person name="Marshall I.P.G."/>
            <person name="Schreiber L."/>
            <person name="Jorgensen B."/>
        </authorList>
    </citation>
    <scope>NUCLEOTIDE SEQUENCE [LARGE SCALE GENOMIC DNA]</scope>
    <source>
        <strain evidence="4 7">AcRS1</strain>
    </source>
</reference>
<reference evidence="5 6" key="1">
    <citation type="submission" date="2018-06" db="EMBL/GenBank/DDBJ databases">
        <title>Complete Genome Sequence of Desulfobacter hydrogenophilus (DSM3380).</title>
        <authorList>
            <person name="Marietou A."/>
            <person name="Schreiber L."/>
            <person name="Marshall I."/>
            <person name="Jorgensen B."/>
        </authorList>
    </citation>
    <scope>NUCLEOTIDE SEQUENCE [LARGE SCALE GENOMIC DNA]</scope>
    <source>
        <strain evidence="5 6">DSM 3380</strain>
    </source>
</reference>
<dbReference type="GO" id="GO:0051604">
    <property type="term" value="P:protein maturation"/>
    <property type="evidence" value="ECO:0007669"/>
    <property type="project" value="TreeGrafter"/>
</dbReference>
<dbReference type="AlphaFoldDB" id="A0A328FAZ0"/>
<dbReference type="EMBL" id="CP036313">
    <property type="protein sequence ID" value="QBH12727.1"/>
    <property type="molecule type" value="Genomic_DNA"/>
</dbReference>
<keyword evidence="7" id="KW-1185">Reference proteome</keyword>
<dbReference type="EMBL" id="QLNI01000053">
    <property type="protein sequence ID" value="RAM00295.1"/>
    <property type="molecule type" value="Genomic_DNA"/>
</dbReference>
<dbReference type="OrthoDB" id="9770424at2"/>
<dbReference type="PANTHER" id="PTHR30149:SF0">
    <property type="entry name" value="HYDROGENASE MATURATION FACTOR HYPD"/>
    <property type="match status" value="1"/>
</dbReference>